<feature type="transmembrane region" description="Helical" evidence="7">
    <location>
        <begin position="685"/>
        <end position="708"/>
    </location>
</feature>
<evidence type="ECO:0000256" key="6">
    <source>
        <dbReference type="ARBA" id="ARBA00023180"/>
    </source>
</evidence>
<dbReference type="PANTHER" id="PTHR12308:SF84">
    <property type="entry name" value="ANOCTAMIN"/>
    <property type="match status" value="1"/>
</dbReference>
<evidence type="ECO:0000256" key="3">
    <source>
        <dbReference type="ARBA" id="ARBA00022692"/>
    </source>
</evidence>
<feature type="transmembrane region" description="Helical" evidence="7">
    <location>
        <begin position="408"/>
        <end position="431"/>
    </location>
</feature>
<dbReference type="AlphaFoldDB" id="A0A8H4A126"/>
<feature type="transmembrane region" description="Helical" evidence="7">
    <location>
        <begin position="781"/>
        <end position="805"/>
    </location>
</feature>
<evidence type="ECO:0000259" key="9">
    <source>
        <dbReference type="Pfam" id="PF16178"/>
    </source>
</evidence>
<organism evidence="10 11">
    <name type="scientific">Gigaspora margarita</name>
    <dbReference type="NCBI Taxonomy" id="4874"/>
    <lineage>
        <taxon>Eukaryota</taxon>
        <taxon>Fungi</taxon>
        <taxon>Fungi incertae sedis</taxon>
        <taxon>Mucoromycota</taxon>
        <taxon>Glomeromycotina</taxon>
        <taxon>Glomeromycetes</taxon>
        <taxon>Diversisporales</taxon>
        <taxon>Gigasporaceae</taxon>
        <taxon>Gigaspora</taxon>
    </lineage>
</organism>
<accession>A0A8H4A126</accession>
<protein>
    <submittedName>
        <fullName evidence="10">DUF590-domain-containing protein</fullName>
    </submittedName>
</protein>
<comment type="subcellular location">
    <subcellularLocation>
        <location evidence="1">Cell membrane</location>
        <topology evidence="1">Multi-pass membrane protein</topology>
    </subcellularLocation>
</comment>
<keyword evidence="3 7" id="KW-0812">Transmembrane</keyword>
<dbReference type="EMBL" id="WTPW01002518">
    <property type="protein sequence ID" value="KAF0378373.1"/>
    <property type="molecule type" value="Genomic_DNA"/>
</dbReference>
<evidence type="ECO:0000256" key="1">
    <source>
        <dbReference type="ARBA" id="ARBA00004651"/>
    </source>
</evidence>
<dbReference type="GO" id="GO:0005886">
    <property type="term" value="C:plasma membrane"/>
    <property type="evidence" value="ECO:0007669"/>
    <property type="project" value="UniProtKB-SubCell"/>
</dbReference>
<feature type="domain" description="Anoctamin dimerisation" evidence="9">
    <location>
        <begin position="130"/>
        <end position="348"/>
    </location>
</feature>
<keyword evidence="11" id="KW-1185">Reference proteome</keyword>
<evidence type="ECO:0000259" key="8">
    <source>
        <dbReference type="Pfam" id="PF04547"/>
    </source>
</evidence>
<keyword evidence="5 7" id="KW-0472">Membrane</keyword>
<dbReference type="Pfam" id="PF04547">
    <property type="entry name" value="Anoctamin"/>
    <property type="match status" value="1"/>
</dbReference>
<feature type="transmembrane region" description="Helical" evidence="7">
    <location>
        <begin position="569"/>
        <end position="590"/>
    </location>
</feature>
<evidence type="ECO:0000313" key="11">
    <source>
        <dbReference type="Proteomes" id="UP000439903"/>
    </source>
</evidence>
<keyword evidence="4 7" id="KW-1133">Transmembrane helix</keyword>
<proteinExistence type="predicted"/>
<name>A0A8H4A126_GIGMA</name>
<comment type="caution">
    <text evidence="10">The sequence shown here is derived from an EMBL/GenBank/DDBJ whole genome shotgun (WGS) entry which is preliminary data.</text>
</comment>
<dbReference type="GO" id="GO:0005254">
    <property type="term" value="F:chloride channel activity"/>
    <property type="evidence" value="ECO:0007669"/>
    <property type="project" value="TreeGrafter"/>
</dbReference>
<sequence>MDTSSTSEEVAINVAIPNEEDYNENISTFKLDSIKLYFKLLDSGDEREEIARREILFLNENNVKLFEDIQKWINKNDQTTLENTIEYQLMKMIGQENRLKTTIGHQLLNNPNSRKVDAIAKTFFTDHLPDFILKYPVDDDKEKQKKRYNFIKLLLHVGLVVEEETKSDDNDKRIKYVKIFAPFKLLCDCAQHMKLKFPLEFENHKIVPEIYKTRPIKWFLPNLTYNTLNLNKVSAPFRTKYLEKFKGGNEKDSFLKFFSSARRNLLVDYIMNVANHTIFTLNKYESEDKDAENNPGVVTKNMKRISNEFAMSTLLEEKVFTDYYPLHDGSVISEDDNLRSQLNDSWIKNGKNKPLNKIREYFGEKLALYFVFLKFYTNWLTIPSIVGVIVFIYGLIDAFSRGLVSSKNIGSVSSIVDNILTVPFALFMTLWSTMFLEYWKRANCVLQYNWDVTDYEEEELPRPEFYGTVRRISPITGKEEVFFPLKEKIKKFIISGIIITVSLCIFMITAGVLLIFPKVWIHIGIYTSVTTAVVSLIVMLTLRMLYSNLALRLTDFENHRTQTTYEDSLILKIFLFDFVNFYTALLYILILKQQYVKDLINSPEVTTGCEYDNCFTELTVQLAIIMIGKQAIGQISEVLIPFVKSRLNKGTIKQVLGEDEVNPQWVDDDNLDVPPPIEDSEYIEIVIQFGFISLFCTVFPLAPLFAWINNIVESRSDAFKYINAMRRPVGYQAQDIGMWEKALTFLSVFGVLSNTIIIAFYSSWLKAQFLKYVDDDETHLLIVRLLFIIAFEHFVYIIKVIAYFIPNESASLKEAIAREKYLANKILKNKVMHLVFEKENTELMRKTLEN</sequence>
<evidence type="ECO:0000256" key="5">
    <source>
        <dbReference type="ARBA" id="ARBA00023136"/>
    </source>
</evidence>
<dbReference type="InterPro" id="IPR032394">
    <property type="entry name" value="Anoct_dimer"/>
</dbReference>
<feature type="transmembrane region" description="Helical" evidence="7">
    <location>
        <begin position="523"/>
        <end position="542"/>
    </location>
</feature>
<dbReference type="Pfam" id="PF16178">
    <property type="entry name" value="Anoct_dimer"/>
    <property type="match status" value="1"/>
</dbReference>
<evidence type="ECO:0000256" key="2">
    <source>
        <dbReference type="ARBA" id="ARBA00022475"/>
    </source>
</evidence>
<gene>
    <name evidence="10" type="ORF">F8M41_012409</name>
</gene>
<dbReference type="GO" id="GO:0046983">
    <property type="term" value="F:protein dimerization activity"/>
    <property type="evidence" value="ECO:0007669"/>
    <property type="project" value="InterPro"/>
</dbReference>
<dbReference type="Proteomes" id="UP000439903">
    <property type="component" value="Unassembled WGS sequence"/>
</dbReference>
<feature type="transmembrane region" description="Helical" evidence="7">
    <location>
        <begin position="492"/>
        <end position="517"/>
    </location>
</feature>
<dbReference type="PANTHER" id="PTHR12308">
    <property type="entry name" value="ANOCTAMIN"/>
    <property type="match status" value="1"/>
</dbReference>
<evidence type="ECO:0000256" key="4">
    <source>
        <dbReference type="ARBA" id="ARBA00022989"/>
    </source>
</evidence>
<dbReference type="InterPro" id="IPR007632">
    <property type="entry name" value="Anoctamin"/>
</dbReference>
<dbReference type="InterPro" id="IPR049452">
    <property type="entry name" value="Anoctamin_TM"/>
</dbReference>
<feature type="domain" description="Anoctamin transmembrane" evidence="8">
    <location>
        <begin position="358"/>
        <end position="819"/>
    </location>
</feature>
<dbReference type="OrthoDB" id="296386at2759"/>
<evidence type="ECO:0000313" key="10">
    <source>
        <dbReference type="EMBL" id="KAF0378373.1"/>
    </source>
</evidence>
<feature type="transmembrane region" description="Helical" evidence="7">
    <location>
        <begin position="742"/>
        <end position="761"/>
    </location>
</feature>
<reference evidence="10 11" key="1">
    <citation type="journal article" date="2019" name="Environ. Microbiol.">
        <title>At the nexus of three kingdoms: the genome of the mycorrhizal fungus Gigaspora margarita provides insights into plant, endobacterial and fungal interactions.</title>
        <authorList>
            <person name="Venice F."/>
            <person name="Ghignone S."/>
            <person name="Salvioli di Fossalunga A."/>
            <person name="Amselem J."/>
            <person name="Novero M."/>
            <person name="Xianan X."/>
            <person name="Sedzielewska Toro K."/>
            <person name="Morin E."/>
            <person name="Lipzen A."/>
            <person name="Grigoriev I.V."/>
            <person name="Henrissat B."/>
            <person name="Martin F.M."/>
            <person name="Bonfante P."/>
        </authorList>
    </citation>
    <scope>NUCLEOTIDE SEQUENCE [LARGE SCALE GENOMIC DNA]</scope>
    <source>
        <strain evidence="10 11">BEG34</strain>
    </source>
</reference>
<feature type="transmembrane region" description="Helical" evidence="7">
    <location>
        <begin position="366"/>
        <end position="396"/>
    </location>
</feature>
<keyword evidence="6" id="KW-0325">Glycoprotein</keyword>
<keyword evidence="2" id="KW-1003">Cell membrane</keyword>
<evidence type="ECO:0000256" key="7">
    <source>
        <dbReference type="SAM" id="Phobius"/>
    </source>
</evidence>